<dbReference type="PROSITE" id="PS00107">
    <property type="entry name" value="PROTEIN_KINASE_ATP"/>
    <property type="match status" value="1"/>
</dbReference>
<dbReference type="KEGG" id="sdyn:Mal52_11350"/>
<dbReference type="PROSITE" id="PS50011">
    <property type="entry name" value="PROTEIN_KINASE_DOM"/>
    <property type="match status" value="1"/>
</dbReference>
<dbReference type="InterPro" id="IPR017441">
    <property type="entry name" value="Protein_kinase_ATP_BS"/>
</dbReference>
<feature type="compositionally biased region" description="Low complexity" evidence="6">
    <location>
        <begin position="446"/>
        <end position="457"/>
    </location>
</feature>
<feature type="compositionally biased region" description="Polar residues" evidence="6">
    <location>
        <begin position="1"/>
        <end position="10"/>
    </location>
</feature>
<name>A0A517ZJL5_9PLAN</name>
<dbReference type="PANTHER" id="PTHR43289:SF6">
    <property type="entry name" value="SERINE_THREONINE-PROTEIN KINASE NEKL-3"/>
    <property type="match status" value="1"/>
</dbReference>
<evidence type="ECO:0000313" key="9">
    <source>
        <dbReference type="Proteomes" id="UP000319383"/>
    </source>
</evidence>
<protein>
    <submittedName>
        <fullName evidence="8">Serine/threonine-protein kinase PknB</fullName>
        <ecNumber evidence="8">2.7.11.1</ecNumber>
    </submittedName>
</protein>
<evidence type="ECO:0000256" key="3">
    <source>
        <dbReference type="ARBA" id="ARBA00022777"/>
    </source>
</evidence>
<dbReference type="InterPro" id="IPR008271">
    <property type="entry name" value="Ser/Thr_kinase_AS"/>
</dbReference>
<keyword evidence="9" id="KW-1185">Reference proteome</keyword>
<feature type="binding site" evidence="5">
    <location>
        <position position="79"/>
    </location>
    <ligand>
        <name>ATP</name>
        <dbReference type="ChEBI" id="CHEBI:30616"/>
    </ligand>
</feature>
<evidence type="ECO:0000256" key="6">
    <source>
        <dbReference type="SAM" id="MobiDB-lite"/>
    </source>
</evidence>
<dbReference type="InterPro" id="IPR000719">
    <property type="entry name" value="Prot_kinase_dom"/>
</dbReference>
<dbReference type="GO" id="GO:0005524">
    <property type="term" value="F:ATP binding"/>
    <property type="evidence" value="ECO:0007669"/>
    <property type="project" value="UniProtKB-UniRule"/>
</dbReference>
<dbReference type="CDD" id="cd14014">
    <property type="entry name" value="STKc_PknB_like"/>
    <property type="match status" value="1"/>
</dbReference>
<sequence length="1285" mass="138354">MTTDPHSSAESPGGNRSPATGPGATTRPSAGPSASPTAGRGEIPQSIGKYRIERRLGEGGMGTVYLALDTELKRHVALKLLRQERAGNPTLVKRFQAEAKTAAALKHKNVVAVYEAGQVDGFTFIAMEFVDGIDVHDLVQRREVIPVRRSISIIKQVASALQHAYERGVVHRDIKPSNLLIQRDGTVKLADLGLARIIDESSDAGITRDGTTVGTVDYMSPEQARNSRSADTRSDIYSLGCAWYHMLTGEPPYADGGLTQRLRLHAEGKPPDPRDLNPKVPEGVVAILNRMLAKNPDDRYRTPAEVIKELDKVSLQRSTVAGQILSELDEREETDDKPVIKVRKNVAPLPSRDPKLGKPESEGTIVFPMRLVGTVLTGIALLALLLYGWSNWMPSSSEEPVDIDFTSDPLDVRDPFELQNAPEFDPFAPNENPENEDKQNPPPDGAQAAPAEDPSAATLTPPENEPVVQGEPKTVTPVERALAQQPYLPDWAARSTIAARRKGLVTATVALPSAIGPNARPPTIPLKPHLEKLPEAGGILRLPATGPYELNLAQLQNHQHIVFKGGTPRPAVFIRQTAGQPIALDVSLPILEFDGLDLFFQVDDDSAQHPAVAIHAGAGELLLRDCSVQVLGNQQANIVALQIEKPATADLSATARLLLDRSVLMGPHLTAVQVDSDHADVVIRDSLIVSGSAPALQIAQSRATAAMSQRSLRLIGDTIVSSSHAVELINGLSIGDVAPTQITAIDTVFANTAAVESAAMLGLRNWPRTAGQLQNLTWESAGSAYQGWPRLVQNRNAKITEGIAADYTDWKSLWPVPGEEPQFHPTPWPTSAVGFSQPLDLKPFTSQTLPNTVAVSLLGDQPGCRVANLHVGTATPLTETRDIPPRPSFPTAVAAEFKNAEIIPFDLTKRDLGSFLRKTRLPPRVVIVAEGYGRREITPFSITDRAVRIEFRQKGGEVPLKLVAAAKGRASVNKPASDALMTVVSGRLDIVGGDFEMSASAKRSGFDWFLDVRDGGFSIEQCHVALRSGNSDHKSGLIRWQDDTAGNSATQPRVGLIRDSFLVADGTLIQAQMRQRQLFVDNAILVSPETIFSLDVDVSPAIPPSSLVLQNSTLSAARNFFEVSTADPHDSQRAALGIFAERTIFAAPPHTDSKTATPVVFADRSATASGTVAWIGEQNGYSDEIKKFVVADPVKLADSSNFNLGWIETWGQKNVRSPLAKPGGVLFAAPLPTLEKLVPKHFTLHSSAEANSWNGQRLGADPGKIVPQTSAGAKSSSKRTKSNGF</sequence>
<keyword evidence="1 8" id="KW-0808">Transferase</keyword>
<gene>
    <name evidence="8" type="primary">pknB_3</name>
    <name evidence="8" type="ORF">Mal52_11350</name>
</gene>
<feature type="domain" description="Protein kinase" evidence="7">
    <location>
        <begin position="50"/>
        <end position="315"/>
    </location>
</feature>
<feature type="compositionally biased region" description="Polar residues" evidence="6">
    <location>
        <begin position="26"/>
        <end position="36"/>
    </location>
</feature>
<feature type="region of interest" description="Disordered" evidence="6">
    <location>
        <begin position="1"/>
        <end position="46"/>
    </location>
</feature>
<keyword evidence="4 5" id="KW-0067">ATP-binding</keyword>
<evidence type="ECO:0000256" key="1">
    <source>
        <dbReference type="ARBA" id="ARBA00022679"/>
    </source>
</evidence>
<dbReference type="EC" id="2.7.11.1" evidence="8"/>
<dbReference type="PROSITE" id="PS00108">
    <property type="entry name" value="PROTEIN_KINASE_ST"/>
    <property type="match status" value="1"/>
</dbReference>
<dbReference type="Gene3D" id="3.30.200.20">
    <property type="entry name" value="Phosphorylase Kinase, domain 1"/>
    <property type="match status" value="1"/>
</dbReference>
<evidence type="ECO:0000259" key="7">
    <source>
        <dbReference type="PROSITE" id="PS50011"/>
    </source>
</evidence>
<dbReference type="EMBL" id="CP036276">
    <property type="protein sequence ID" value="QDU42668.1"/>
    <property type="molecule type" value="Genomic_DNA"/>
</dbReference>
<evidence type="ECO:0000256" key="5">
    <source>
        <dbReference type="PROSITE-ProRule" id="PRU10141"/>
    </source>
</evidence>
<dbReference type="RefSeq" id="WP_145374685.1">
    <property type="nucleotide sequence ID" value="NZ_CP036276.1"/>
</dbReference>
<keyword evidence="2 5" id="KW-0547">Nucleotide-binding</keyword>
<accession>A0A517ZJL5</accession>
<feature type="compositionally biased region" description="Basic residues" evidence="6">
    <location>
        <begin position="1276"/>
        <end position="1285"/>
    </location>
</feature>
<proteinExistence type="predicted"/>
<evidence type="ECO:0000256" key="4">
    <source>
        <dbReference type="ARBA" id="ARBA00022840"/>
    </source>
</evidence>
<dbReference type="PANTHER" id="PTHR43289">
    <property type="entry name" value="MITOGEN-ACTIVATED PROTEIN KINASE KINASE KINASE 20-RELATED"/>
    <property type="match status" value="1"/>
</dbReference>
<feature type="region of interest" description="Disordered" evidence="6">
    <location>
        <begin position="1253"/>
        <end position="1285"/>
    </location>
</feature>
<reference evidence="8 9" key="1">
    <citation type="submission" date="2019-02" db="EMBL/GenBank/DDBJ databases">
        <title>Deep-cultivation of Planctomycetes and their phenomic and genomic characterization uncovers novel biology.</title>
        <authorList>
            <person name="Wiegand S."/>
            <person name="Jogler M."/>
            <person name="Boedeker C."/>
            <person name="Pinto D."/>
            <person name="Vollmers J."/>
            <person name="Rivas-Marin E."/>
            <person name="Kohn T."/>
            <person name="Peeters S.H."/>
            <person name="Heuer A."/>
            <person name="Rast P."/>
            <person name="Oberbeckmann S."/>
            <person name="Bunk B."/>
            <person name="Jeske O."/>
            <person name="Meyerdierks A."/>
            <person name="Storesund J.E."/>
            <person name="Kallscheuer N."/>
            <person name="Luecker S."/>
            <person name="Lage O.M."/>
            <person name="Pohl T."/>
            <person name="Merkel B.J."/>
            <person name="Hornburger P."/>
            <person name="Mueller R.-W."/>
            <person name="Bruemmer F."/>
            <person name="Labrenz M."/>
            <person name="Spormann A.M."/>
            <person name="Op den Camp H."/>
            <person name="Overmann J."/>
            <person name="Amann R."/>
            <person name="Jetten M.S.M."/>
            <person name="Mascher T."/>
            <person name="Medema M.H."/>
            <person name="Devos D.P."/>
            <person name="Kaster A.-K."/>
            <person name="Ovreas L."/>
            <person name="Rohde M."/>
            <person name="Galperin M.Y."/>
            <person name="Jogler C."/>
        </authorList>
    </citation>
    <scope>NUCLEOTIDE SEQUENCE [LARGE SCALE GENOMIC DNA]</scope>
    <source>
        <strain evidence="8 9">Mal52</strain>
    </source>
</reference>
<dbReference type="Gene3D" id="1.10.510.10">
    <property type="entry name" value="Transferase(Phosphotransferase) domain 1"/>
    <property type="match status" value="1"/>
</dbReference>
<dbReference type="Proteomes" id="UP000319383">
    <property type="component" value="Chromosome"/>
</dbReference>
<dbReference type="InterPro" id="IPR011009">
    <property type="entry name" value="Kinase-like_dom_sf"/>
</dbReference>
<evidence type="ECO:0000256" key="2">
    <source>
        <dbReference type="ARBA" id="ARBA00022741"/>
    </source>
</evidence>
<dbReference type="GO" id="GO:0004674">
    <property type="term" value="F:protein serine/threonine kinase activity"/>
    <property type="evidence" value="ECO:0007669"/>
    <property type="project" value="UniProtKB-EC"/>
</dbReference>
<dbReference type="SUPFAM" id="SSF56112">
    <property type="entry name" value="Protein kinase-like (PK-like)"/>
    <property type="match status" value="1"/>
</dbReference>
<organism evidence="8 9">
    <name type="scientific">Symmachiella dynata</name>
    <dbReference type="NCBI Taxonomy" id="2527995"/>
    <lineage>
        <taxon>Bacteria</taxon>
        <taxon>Pseudomonadati</taxon>
        <taxon>Planctomycetota</taxon>
        <taxon>Planctomycetia</taxon>
        <taxon>Planctomycetales</taxon>
        <taxon>Planctomycetaceae</taxon>
        <taxon>Symmachiella</taxon>
    </lineage>
</organism>
<dbReference type="Pfam" id="PF00069">
    <property type="entry name" value="Pkinase"/>
    <property type="match status" value="1"/>
</dbReference>
<dbReference type="SMART" id="SM00220">
    <property type="entry name" value="S_TKc"/>
    <property type="match status" value="1"/>
</dbReference>
<feature type="region of interest" description="Disordered" evidence="6">
    <location>
        <begin position="403"/>
        <end position="475"/>
    </location>
</feature>
<keyword evidence="3 8" id="KW-0418">Kinase</keyword>
<evidence type="ECO:0000313" key="8">
    <source>
        <dbReference type="EMBL" id="QDU42668.1"/>
    </source>
</evidence>